<gene>
    <name evidence="1" type="ORF">PCOR1329_LOCUS17583</name>
</gene>
<comment type="caution">
    <text evidence="1">The sequence shown here is derived from an EMBL/GenBank/DDBJ whole genome shotgun (WGS) entry which is preliminary data.</text>
</comment>
<feature type="non-terminal residue" evidence="1">
    <location>
        <position position="329"/>
    </location>
</feature>
<evidence type="ECO:0000313" key="2">
    <source>
        <dbReference type="Proteomes" id="UP001189429"/>
    </source>
</evidence>
<sequence length="329" mass="36702">MDVERLFAQIHRSIDIGDVFMERVRANGFLTQCLSQHLRAGGPDPREEHAEDMMAAGVPLERSVRPVARAGHAAPGWMMYVNAKEKPSSSVSQPRDKRQRVQARTLLKAEFDNLPQEEQDTWNAKAAEAHFIKRQAAAREAALPEVEPLPETCGPTPMCGLSGDGLPLSHQAFLAAAESDPAAAFNQWGQQARKEFRDTTFVKDANRIPPKKKISLWRSCWQRHSGVCQSKDSSIYEPCLKSGAALSRYLWDKQWQFTWVRADLTAADQHDVMVAGGYFWVAYTRGANPLMSLFLAGQQLLLRKLSSKVAESPDFPLGVSDITQTLEPD</sequence>
<proteinExistence type="predicted"/>
<reference evidence="1" key="1">
    <citation type="submission" date="2023-10" db="EMBL/GenBank/DDBJ databases">
        <authorList>
            <person name="Chen Y."/>
            <person name="Shah S."/>
            <person name="Dougan E. K."/>
            <person name="Thang M."/>
            <person name="Chan C."/>
        </authorList>
    </citation>
    <scope>NUCLEOTIDE SEQUENCE [LARGE SCALE GENOMIC DNA]</scope>
</reference>
<name>A0ABN9R709_9DINO</name>
<dbReference type="EMBL" id="CAUYUJ010005471">
    <property type="protein sequence ID" value="CAK0813781.1"/>
    <property type="molecule type" value="Genomic_DNA"/>
</dbReference>
<organism evidence="1 2">
    <name type="scientific">Prorocentrum cordatum</name>
    <dbReference type="NCBI Taxonomy" id="2364126"/>
    <lineage>
        <taxon>Eukaryota</taxon>
        <taxon>Sar</taxon>
        <taxon>Alveolata</taxon>
        <taxon>Dinophyceae</taxon>
        <taxon>Prorocentrales</taxon>
        <taxon>Prorocentraceae</taxon>
        <taxon>Prorocentrum</taxon>
    </lineage>
</organism>
<protein>
    <submittedName>
        <fullName evidence="1">Uncharacterized protein</fullName>
    </submittedName>
</protein>
<keyword evidence="2" id="KW-1185">Reference proteome</keyword>
<dbReference type="Proteomes" id="UP001189429">
    <property type="component" value="Unassembled WGS sequence"/>
</dbReference>
<accession>A0ABN9R709</accession>
<evidence type="ECO:0000313" key="1">
    <source>
        <dbReference type="EMBL" id="CAK0813781.1"/>
    </source>
</evidence>